<dbReference type="OrthoDB" id="1467339at2"/>
<accession>A0A4R7F1N3</accession>
<dbReference type="Proteomes" id="UP000295215">
    <property type="component" value="Unassembled WGS sequence"/>
</dbReference>
<gene>
    <name evidence="2" type="ORF">C8P70_10561</name>
</gene>
<dbReference type="SUPFAM" id="SSF49464">
    <property type="entry name" value="Carboxypeptidase regulatory domain-like"/>
    <property type="match status" value="1"/>
</dbReference>
<feature type="chain" id="PRO_5021003047" evidence="1">
    <location>
        <begin position="20"/>
        <end position="251"/>
    </location>
</feature>
<name>A0A4R7F1N3_9FLAO</name>
<dbReference type="Pfam" id="PF13715">
    <property type="entry name" value="CarbopepD_reg_2"/>
    <property type="match status" value="1"/>
</dbReference>
<feature type="signal peptide" evidence="1">
    <location>
        <begin position="1"/>
        <end position="19"/>
    </location>
</feature>
<dbReference type="InterPro" id="IPR008969">
    <property type="entry name" value="CarboxyPept-like_regulatory"/>
</dbReference>
<organism evidence="2 3">
    <name type="scientific">Myroides indicus</name>
    <dbReference type="NCBI Taxonomy" id="1323422"/>
    <lineage>
        <taxon>Bacteria</taxon>
        <taxon>Pseudomonadati</taxon>
        <taxon>Bacteroidota</taxon>
        <taxon>Flavobacteriia</taxon>
        <taxon>Flavobacteriales</taxon>
        <taxon>Flavobacteriaceae</taxon>
        <taxon>Myroides</taxon>
    </lineage>
</organism>
<evidence type="ECO:0000256" key="1">
    <source>
        <dbReference type="SAM" id="SignalP"/>
    </source>
</evidence>
<comment type="caution">
    <text evidence="2">The sequence shown here is derived from an EMBL/GenBank/DDBJ whole genome shotgun (WGS) entry which is preliminary data.</text>
</comment>
<keyword evidence="3" id="KW-1185">Reference proteome</keyword>
<keyword evidence="2" id="KW-0121">Carboxypeptidase</keyword>
<keyword evidence="2" id="KW-0378">Hydrolase</keyword>
<dbReference type="AlphaFoldDB" id="A0A4R7F1N3"/>
<dbReference type="EMBL" id="SOAG01000005">
    <property type="protein sequence ID" value="TDS64212.1"/>
    <property type="molecule type" value="Genomic_DNA"/>
</dbReference>
<dbReference type="GO" id="GO:0004180">
    <property type="term" value="F:carboxypeptidase activity"/>
    <property type="evidence" value="ECO:0007669"/>
    <property type="project" value="UniProtKB-KW"/>
</dbReference>
<proteinExistence type="predicted"/>
<keyword evidence="1" id="KW-0732">Signal</keyword>
<protein>
    <submittedName>
        <fullName evidence="2">Carboxypeptidase-like protein</fullName>
    </submittedName>
</protein>
<evidence type="ECO:0000313" key="3">
    <source>
        <dbReference type="Proteomes" id="UP000295215"/>
    </source>
</evidence>
<reference evidence="2 3" key="1">
    <citation type="submission" date="2019-03" db="EMBL/GenBank/DDBJ databases">
        <title>Genomic Encyclopedia of Archaeal and Bacterial Type Strains, Phase II (KMG-II): from individual species to whole genera.</title>
        <authorList>
            <person name="Goeker M."/>
        </authorList>
    </citation>
    <scope>NUCLEOTIDE SEQUENCE [LARGE SCALE GENOMIC DNA]</scope>
    <source>
        <strain evidence="2 3">DSM 28213</strain>
    </source>
</reference>
<dbReference type="RefSeq" id="WP_133711907.1">
    <property type="nucleotide sequence ID" value="NZ_SOAG01000005.1"/>
</dbReference>
<sequence>MRNFTVFLFLFLSTCFVFAQDRTNVSGTVLNDKSFLSIDDVNVINLTKVKGTVTKRDGSFSIEADLNDSIHFSFPGYIPIKLKVTNDWLNNDNLKIYMAEQSIELDEIIIKKYDLTGVLEVDTKLIELNDKLEFDFYRKNQQPYYGTAMGSFFSPVDAIYNLFKGKDKNLKKLNTIKEDQNMIALMQTRYDREIVCGLLEITREDIVKTLQSCHYSDRFIYTATDFQIYQALNDCYDNSKVLAKKQERRSL</sequence>
<keyword evidence="2" id="KW-0645">Protease</keyword>
<evidence type="ECO:0000313" key="2">
    <source>
        <dbReference type="EMBL" id="TDS64212.1"/>
    </source>
</evidence>